<reference evidence="3 4" key="1">
    <citation type="submission" date="2014-12" db="EMBL/GenBank/DDBJ databases">
        <title>Draft Genome Sequence of Pseudoalteromonas luteoviolacea HI1.</title>
        <authorList>
            <person name="Asahina A.Y."/>
            <person name="Hadfield M.G."/>
        </authorList>
    </citation>
    <scope>NUCLEOTIDE SEQUENCE [LARGE SCALE GENOMIC DNA]</scope>
    <source>
        <strain evidence="3 4">HI1</strain>
    </source>
</reference>
<dbReference type="Pfam" id="PF13439">
    <property type="entry name" value="Glyco_transf_4"/>
    <property type="match status" value="1"/>
</dbReference>
<comment type="caution">
    <text evidence="3">The sequence shown here is derived from an EMBL/GenBank/DDBJ whole genome shotgun (WGS) entry which is preliminary data.</text>
</comment>
<name>A0A0C1MLL0_9GAMM</name>
<dbReference type="Gene3D" id="3.40.50.2000">
    <property type="entry name" value="Glycogen Phosphorylase B"/>
    <property type="match status" value="2"/>
</dbReference>
<dbReference type="InterPro" id="IPR028098">
    <property type="entry name" value="Glyco_trans_4-like_N"/>
</dbReference>
<dbReference type="InterPro" id="IPR001296">
    <property type="entry name" value="Glyco_trans_1"/>
</dbReference>
<feature type="domain" description="Glycosyltransferase subfamily 4-like N-terminal" evidence="2">
    <location>
        <begin position="23"/>
        <end position="183"/>
    </location>
</feature>
<dbReference type="SUPFAM" id="SSF53756">
    <property type="entry name" value="UDP-Glycosyltransferase/glycogen phosphorylase"/>
    <property type="match status" value="1"/>
</dbReference>
<protein>
    <recommendedName>
        <fullName evidence="5">Glycosyltransferase</fullName>
    </recommendedName>
</protein>
<dbReference type="Pfam" id="PF00534">
    <property type="entry name" value="Glycos_transf_1"/>
    <property type="match status" value="1"/>
</dbReference>
<accession>A0A0C1MLL0</accession>
<evidence type="ECO:0000259" key="2">
    <source>
        <dbReference type="Pfam" id="PF13439"/>
    </source>
</evidence>
<evidence type="ECO:0000259" key="1">
    <source>
        <dbReference type="Pfam" id="PF00534"/>
    </source>
</evidence>
<dbReference type="PANTHER" id="PTHR12526">
    <property type="entry name" value="GLYCOSYLTRANSFERASE"/>
    <property type="match status" value="1"/>
</dbReference>
<dbReference type="EMBL" id="JWIC01000004">
    <property type="protein sequence ID" value="KID57954.1"/>
    <property type="molecule type" value="Genomic_DNA"/>
</dbReference>
<organism evidence="3 4">
    <name type="scientific">Pseudoalteromonas luteoviolacea</name>
    <dbReference type="NCBI Taxonomy" id="43657"/>
    <lineage>
        <taxon>Bacteria</taxon>
        <taxon>Pseudomonadati</taxon>
        <taxon>Pseudomonadota</taxon>
        <taxon>Gammaproteobacteria</taxon>
        <taxon>Alteromonadales</taxon>
        <taxon>Pseudoalteromonadaceae</taxon>
        <taxon>Pseudoalteromonas</taxon>
    </lineage>
</organism>
<gene>
    <name evidence="3" type="ORF">JF50_04215</name>
</gene>
<dbReference type="RefSeq" id="WP_039608251.1">
    <property type="nucleotide sequence ID" value="NZ_JWIC01000004.1"/>
</dbReference>
<dbReference type="GO" id="GO:1901135">
    <property type="term" value="P:carbohydrate derivative metabolic process"/>
    <property type="evidence" value="ECO:0007669"/>
    <property type="project" value="UniProtKB-ARBA"/>
</dbReference>
<feature type="domain" description="Glycosyl transferase family 1" evidence="1">
    <location>
        <begin position="193"/>
        <end position="360"/>
    </location>
</feature>
<dbReference type="GO" id="GO:0016757">
    <property type="term" value="F:glycosyltransferase activity"/>
    <property type="evidence" value="ECO:0007669"/>
    <property type="project" value="InterPro"/>
</dbReference>
<dbReference type="Proteomes" id="UP000031327">
    <property type="component" value="Unassembled WGS sequence"/>
</dbReference>
<dbReference type="OrthoDB" id="9775208at2"/>
<proteinExistence type="predicted"/>
<evidence type="ECO:0008006" key="5">
    <source>
        <dbReference type="Google" id="ProtNLM"/>
    </source>
</evidence>
<dbReference type="PANTHER" id="PTHR12526:SF638">
    <property type="entry name" value="SPORE COAT PROTEIN SA"/>
    <property type="match status" value="1"/>
</dbReference>
<evidence type="ECO:0000313" key="3">
    <source>
        <dbReference type="EMBL" id="KID57954.1"/>
    </source>
</evidence>
<dbReference type="AlphaFoldDB" id="A0A0C1MLL0"/>
<evidence type="ECO:0000313" key="4">
    <source>
        <dbReference type="Proteomes" id="UP000031327"/>
    </source>
</evidence>
<sequence>MALFCQWGSLVKVVHIISALFQGGAERQLDLLISEFHAQNPEIEHVIVSLKSIRTPLWDEFERKGIKVISCDYSLVKLPRFLKKLHSVLGQFDPEHDVIQCWMYHAELLGGLTAKKLGFKKIFWNIRTTFLKSNAVMTKIVRQLNAKLSYSIPSKIVCVAEASKDYHIECGYNESKMIVIENGFVPPNIKTERNFLREQLGVDSDTLLIGSVGRYSSDKAQDLFVSSAALIDRKYRVKFVLVGRGNNHENKELVENIKGQGLDDLFVLQDETKDVASFMNAMDIFCLHSRSEGFPNVLGEAMYVGLPCATTNVGDALKLVGETAIVCADTSSQSVADALKKLLLQSESERQALGASAKKRVVNHFSIQSAQKKYFQLYSQSY</sequence>